<dbReference type="WBParaSite" id="SVE_0849300.1">
    <property type="protein sequence ID" value="SVE_0849300.1"/>
    <property type="gene ID" value="SVE_0849300"/>
</dbReference>
<name>A0A0K0FHX8_STRVS</name>
<dbReference type="AlphaFoldDB" id="A0A0K0FHX8"/>
<dbReference type="Proteomes" id="UP000035680">
    <property type="component" value="Unassembled WGS sequence"/>
</dbReference>
<evidence type="ECO:0000313" key="1">
    <source>
        <dbReference type="Proteomes" id="UP000035680"/>
    </source>
</evidence>
<keyword evidence="1" id="KW-1185">Reference proteome</keyword>
<reference evidence="1" key="1">
    <citation type="submission" date="2014-07" db="EMBL/GenBank/DDBJ databases">
        <authorList>
            <person name="Martin A.A"/>
            <person name="De Silva N."/>
        </authorList>
    </citation>
    <scope>NUCLEOTIDE SEQUENCE</scope>
</reference>
<reference evidence="2" key="2">
    <citation type="submission" date="2015-08" db="UniProtKB">
        <authorList>
            <consortium name="WormBaseParasite"/>
        </authorList>
    </citation>
    <scope>IDENTIFICATION</scope>
</reference>
<accession>A0A0K0FHX8</accession>
<proteinExistence type="predicted"/>
<protein>
    <submittedName>
        <fullName evidence="2">E3 ubiquitin-protein ligase listerin</fullName>
    </submittedName>
</protein>
<sequence>MLEHLEKLEETLPDTVCKNRFKVYLIFVKSLLENKDWVISPGKQEAVFALYKKNQDHDFAKKAVIKSLEKHLESLVGPVKLDISTGGAKMTSYNYSCMTIIDAFDGDNFSCFLKKFEAVMSLVPADGSDLDSKVKSKLLVSKLSPSVIERLLKLSNVDLENYKQLIDALKDLFREKVMSSITVRMKLTFLKMNDFKSVEEYGKEIIKLAELLYSDSKTEERDKMVTGELCAKFGFSFLTACVNNA</sequence>
<organism evidence="1 2">
    <name type="scientific">Strongyloides venezuelensis</name>
    <name type="common">Threadworm</name>
    <dbReference type="NCBI Taxonomy" id="75913"/>
    <lineage>
        <taxon>Eukaryota</taxon>
        <taxon>Metazoa</taxon>
        <taxon>Ecdysozoa</taxon>
        <taxon>Nematoda</taxon>
        <taxon>Chromadorea</taxon>
        <taxon>Rhabditida</taxon>
        <taxon>Tylenchina</taxon>
        <taxon>Panagrolaimomorpha</taxon>
        <taxon>Strongyloidoidea</taxon>
        <taxon>Strongyloididae</taxon>
        <taxon>Strongyloides</taxon>
    </lineage>
</organism>
<evidence type="ECO:0000313" key="2">
    <source>
        <dbReference type="WBParaSite" id="SVE_0849300.1"/>
    </source>
</evidence>